<dbReference type="RefSeq" id="WP_313069049.1">
    <property type="nucleotide sequence ID" value="NZ_JACHJR010000001.1"/>
</dbReference>
<dbReference type="Pfam" id="PF14078">
    <property type="entry name" value="DUF4259"/>
    <property type="match status" value="1"/>
</dbReference>
<comment type="caution">
    <text evidence="1">The sequence shown here is derived from an EMBL/GenBank/DDBJ whole genome shotgun (WGS) entry which is preliminary data.</text>
</comment>
<organism evidence="1 2">
    <name type="scientific">Kitasatospora gansuensis</name>
    <dbReference type="NCBI Taxonomy" id="258050"/>
    <lineage>
        <taxon>Bacteria</taxon>
        <taxon>Bacillati</taxon>
        <taxon>Actinomycetota</taxon>
        <taxon>Actinomycetes</taxon>
        <taxon>Kitasatosporales</taxon>
        <taxon>Streptomycetaceae</taxon>
        <taxon>Kitasatospora</taxon>
    </lineage>
</organism>
<keyword evidence="2" id="KW-1185">Reference proteome</keyword>
<dbReference type="InterPro" id="IPR025355">
    <property type="entry name" value="DUF4259"/>
</dbReference>
<evidence type="ECO:0000313" key="1">
    <source>
        <dbReference type="EMBL" id="MBB4951419.1"/>
    </source>
</evidence>
<reference evidence="1 2" key="1">
    <citation type="submission" date="2020-08" db="EMBL/GenBank/DDBJ databases">
        <title>Sequencing the genomes of 1000 actinobacteria strains.</title>
        <authorList>
            <person name="Klenk H.-P."/>
        </authorList>
    </citation>
    <scope>NUCLEOTIDE SEQUENCE [LARGE SCALE GENOMIC DNA]</scope>
    <source>
        <strain evidence="1 2">DSM 44786</strain>
    </source>
</reference>
<dbReference type="EMBL" id="JACHJR010000001">
    <property type="protein sequence ID" value="MBB4951419.1"/>
    <property type="molecule type" value="Genomic_DNA"/>
</dbReference>
<proteinExistence type="predicted"/>
<evidence type="ECO:0000313" key="2">
    <source>
        <dbReference type="Proteomes" id="UP000573327"/>
    </source>
</evidence>
<protein>
    <recommendedName>
        <fullName evidence="3">DUF4259 domain-containing protein</fullName>
    </recommendedName>
</protein>
<dbReference type="AlphaFoldDB" id="A0A7W7WM49"/>
<name>A0A7W7WM49_9ACTN</name>
<gene>
    <name evidence="1" type="ORF">F4556_006954</name>
</gene>
<dbReference type="Proteomes" id="UP000573327">
    <property type="component" value="Unassembled WGS sequence"/>
</dbReference>
<sequence>MALVTNAHVSFMQTYTSLTVAGARISERRHEEIGMGTWGIGPFEDDTAADFADTLDETALDERENLIRSTLNRTVQAQDYLDFSEAVEAVAAAALIAAQCPDGEPVTTSFGPDEALPLLATDLRTLAAEALDRVLAEESELAELWDDTDDGPRWRQSISRLRGILDPRTKPQEDSLFEI</sequence>
<accession>A0A7W7WM49</accession>
<evidence type="ECO:0008006" key="3">
    <source>
        <dbReference type="Google" id="ProtNLM"/>
    </source>
</evidence>